<dbReference type="EMBL" id="MU825881">
    <property type="protein sequence ID" value="KAJ7385415.1"/>
    <property type="molecule type" value="Genomic_DNA"/>
</dbReference>
<keyword evidence="4 6" id="KW-1133">Transmembrane helix</keyword>
<protein>
    <submittedName>
        <fullName evidence="7">Transmembrane protein 35B</fullName>
    </submittedName>
</protein>
<evidence type="ECO:0000313" key="7">
    <source>
        <dbReference type="EMBL" id="KAJ7385415.1"/>
    </source>
</evidence>
<organism evidence="7 8">
    <name type="scientific">Desmophyllum pertusum</name>
    <dbReference type="NCBI Taxonomy" id="174260"/>
    <lineage>
        <taxon>Eukaryota</taxon>
        <taxon>Metazoa</taxon>
        <taxon>Cnidaria</taxon>
        <taxon>Anthozoa</taxon>
        <taxon>Hexacorallia</taxon>
        <taxon>Scleractinia</taxon>
        <taxon>Caryophylliina</taxon>
        <taxon>Caryophylliidae</taxon>
        <taxon>Desmophyllum</taxon>
    </lineage>
</organism>
<feature type="transmembrane region" description="Helical" evidence="6">
    <location>
        <begin position="12"/>
        <end position="31"/>
    </location>
</feature>
<feature type="transmembrane region" description="Helical" evidence="6">
    <location>
        <begin position="114"/>
        <end position="134"/>
    </location>
</feature>
<evidence type="ECO:0000256" key="3">
    <source>
        <dbReference type="ARBA" id="ARBA00022692"/>
    </source>
</evidence>
<evidence type="ECO:0000313" key="8">
    <source>
        <dbReference type="Proteomes" id="UP001163046"/>
    </source>
</evidence>
<dbReference type="AlphaFoldDB" id="A0A9W9ZQ30"/>
<keyword evidence="8" id="KW-1185">Reference proteome</keyword>
<comment type="similarity">
    <text evidence="2">Belongs to the DoxX family.</text>
</comment>
<dbReference type="OrthoDB" id="432685at2759"/>
<gene>
    <name evidence="7" type="primary">ZMYM6NB_1</name>
    <name evidence="7" type="ORF">OS493_016499</name>
</gene>
<comment type="caution">
    <text evidence="7">The sequence shown here is derived from an EMBL/GenBank/DDBJ whole genome shotgun (WGS) entry which is preliminary data.</text>
</comment>
<dbReference type="GO" id="GO:0016020">
    <property type="term" value="C:membrane"/>
    <property type="evidence" value="ECO:0007669"/>
    <property type="project" value="UniProtKB-SubCell"/>
</dbReference>
<evidence type="ECO:0000256" key="1">
    <source>
        <dbReference type="ARBA" id="ARBA00004141"/>
    </source>
</evidence>
<keyword evidence="3 6" id="KW-0812">Transmembrane</keyword>
<comment type="subcellular location">
    <subcellularLocation>
        <location evidence="1">Membrane</location>
        <topology evidence="1">Multi-pass membrane protein</topology>
    </subcellularLocation>
</comment>
<sequence length="148" mass="16683">MTNTVIKTSITGLLVFAFCTAGIVKITGKMAPQVHQQMKRDFVELARVHPLKVWFARNVNPEMYRIIIGYLEVVCALLLYAGPRPLKLASTAILLIIMVMMMQGLYWLGKPAILFTPATVCSILLVLNLMMLLGETPPRKESDRQHRE</sequence>
<keyword evidence="5 6" id="KW-0472">Membrane</keyword>
<evidence type="ECO:0000256" key="2">
    <source>
        <dbReference type="ARBA" id="ARBA00006679"/>
    </source>
</evidence>
<dbReference type="PANTHER" id="PTHR13163:SF2">
    <property type="entry name" value="TRANSMEMBRANE PROTEIN 35B"/>
    <property type="match status" value="1"/>
</dbReference>
<reference evidence="7" key="1">
    <citation type="submission" date="2023-01" db="EMBL/GenBank/DDBJ databases">
        <title>Genome assembly of the deep-sea coral Lophelia pertusa.</title>
        <authorList>
            <person name="Herrera S."/>
            <person name="Cordes E."/>
        </authorList>
    </citation>
    <scope>NUCLEOTIDE SEQUENCE</scope>
    <source>
        <strain evidence="7">USNM1676648</strain>
        <tissue evidence="7">Polyp</tissue>
    </source>
</reference>
<name>A0A9W9ZQ30_9CNID</name>
<evidence type="ECO:0000256" key="5">
    <source>
        <dbReference type="ARBA" id="ARBA00023136"/>
    </source>
</evidence>
<feature type="transmembrane region" description="Helical" evidence="6">
    <location>
        <begin position="63"/>
        <end position="81"/>
    </location>
</feature>
<dbReference type="PANTHER" id="PTHR13163">
    <property type="entry name" value="SPINAL CORD EXPRESSION PROTEIN 4"/>
    <property type="match status" value="1"/>
</dbReference>
<feature type="transmembrane region" description="Helical" evidence="6">
    <location>
        <begin position="88"/>
        <end position="108"/>
    </location>
</feature>
<dbReference type="Proteomes" id="UP001163046">
    <property type="component" value="Unassembled WGS sequence"/>
</dbReference>
<dbReference type="InterPro" id="IPR040399">
    <property type="entry name" value="TMEM35A/B"/>
</dbReference>
<evidence type="ECO:0000256" key="4">
    <source>
        <dbReference type="ARBA" id="ARBA00022989"/>
    </source>
</evidence>
<accession>A0A9W9ZQ30</accession>
<proteinExistence type="inferred from homology"/>
<evidence type="ECO:0000256" key="6">
    <source>
        <dbReference type="SAM" id="Phobius"/>
    </source>
</evidence>